<keyword evidence="9" id="KW-1133">Transmembrane helix</keyword>
<accession>A0A8B8AB54</accession>
<keyword evidence="8" id="KW-0768">Sushi</keyword>
<dbReference type="Pfam" id="PF07699">
    <property type="entry name" value="Ephrin_rec_like"/>
    <property type="match status" value="3"/>
</dbReference>
<dbReference type="InterPro" id="IPR000152">
    <property type="entry name" value="EGF-type_Asp/Asn_hydroxyl_site"/>
</dbReference>
<dbReference type="PROSITE" id="PS01187">
    <property type="entry name" value="EGF_CA"/>
    <property type="match status" value="1"/>
</dbReference>
<dbReference type="SMART" id="SM00209">
    <property type="entry name" value="TSP1"/>
    <property type="match status" value="1"/>
</dbReference>
<dbReference type="InterPro" id="IPR011641">
    <property type="entry name" value="Tyr-kin_ephrin_A/B_rcpt-like"/>
</dbReference>
<dbReference type="PANTHER" id="PTHR46343:SF2">
    <property type="entry name" value="SUSHI_VON WILLEBRAND FACTOR TYPE A_EGF_PENTRAXIN DOMAIN-CONTAINING 1"/>
    <property type="match status" value="1"/>
</dbReference>
<dbReference type="PROSITE" id="PS50026">
    <property type="entry name" value="EGF_3"/>
    <property type="match status" value="2"/>
</dbReference>
<gene>
    <name evidence="15" type="primary">LOC111100868</name>
</gene>
<dbReference type="FunFam" id="2.10.25.10:FF:000080">
    <property type="entry name" value="Neurogenic locus notch 1"/>
    <property type="match status" value="1"/>
</dbReference>
<name>A0A8B8AB54_CRAVI</name>
<dbReference type="Proteomes" id="UP000694844">
    <property type="component" value="Chromosome 6"/>
</dbReference>
<evidence type="ECO:0000256" key="7">
    <source>
        <dbReference type="PROSITE-ProRule" id="PRU00076"/>
    </source>
</evidence>
<dbReference type="Pfam" id="PF00084">
    <property type="entry name" value="Sushi"/>
    <property type="match status" value="2"/>
</dbReference>
<dbReference type="InterPro" id="IPR009030">
    <property type="entry name" value="Growth_fac_rcpt_cys_sf"/>
</dbReference>
<feature type="disulfide bond" evidence="7">
    <location>
        <begin position="997"/>
        <end position="1007"/>
    </location>
</feature>
<dbReference type="FunFam" id="2.20.100.10:FF:000007">
    <property type="entry name" value="Thrombospondin 1"/>
    <property type="match status" value="1"/>
</dbReference>
<dbReference type="Pfam" id="PF00090">
    <property type="entry name" value="TSP_1"/>
    <property type="match status" value="1"/>
</dbReference>
<dbReference type="InterPro" id="IPR000742">
    <property type="entry name" value="EGF"/>
</dbReference>
<evidence type="ECO:0000259" key="12">
    <source>
        <dbReference type="PROSITE" id="PS50825"/>
    </source>
</evidence>
<dbReference type="SUPFAM" id="SSF57184">
    <property type="entry name" value="Growth factor receptor domain"/>
    <property type="match status" value="1"/>
</dbReference>
<keyword evidence="1" id="KW-0217">Developmental protein</keyword>
<keyword evidence="5 7" id="KW-1015">Disulfide bond</keyword>
<feature type="signal peptide" evidence="10">
    <location>
        <begin position="1"/>
        <end position="18"/>
    </location>
</feature>
<dbReference type="Gene3D" id="2.10.50.10">
    <property type="entry name" value="Tumor Necrosis Factor Receptor, subunit A, domain 2"/>
    <property type="match status" value="2"/>
</dbReference>
<dbReference type="Gene3D" id="2.20.100.10">
    <property type="entry name" value="Thrombospondin type-1 (TSP1) repeat"/>
    <property type="match status" value="1"/>
</dbReference>
<keyword evidence="9" id="KW-0812">Transmembrane</keyword>
<protein>
    <submittedName>
        <fullName evidence="15">Uncharacterized protein LOC111100868</fullName>
    </submittedName>
</protein>
<dbReference type="PROSITE" id="PS00010">
    <property type="entry name" value="ASX_HYDROXYL"/>
    <property type="match status" value="2"/>
</dbReference>
<sequence>MWLIPLIGICFLSFSLNAIEPSCGCSNLEEKANISLCWDPEGQLISTNSCRHGTICQITNNDNIRSIVKCTRRGWSTVEKNYDISEKQQLLSRKKRVIGLILYGIVRLIACFFIDCRPRDNTPPSMKNVCPKDIQATADKFQIYTKVSWIVNDARDKRDGNLRPKQMEGNSPGRHFSGKTKVAYMARDHSGNTATCSFFVNVQVIRCPEIPRILDGYYICHPSDDRIYGTVCNFGCYGGHELNGGYSQITCEKSGKWSGAIPECQKLKCPRLPPVLPSSKLTYICSDDNNFRSKCMYSCPEGYDIASGMTRVRVCNEYRTWRGAEPKCRDIEPPKFEMCEGFVIGFTSRNSNQGQAMWIEPVATDNHDKNVKVSKDKNIYPGQSLKVGLHSVTYRAWDIAGNEAIPCIVKILIKAITCPNIYPKPFQTVVCPNGTSYGSMCNITCEEGTKIHGPDVVICERKDEEMFGHWTWGENQTFCEVIRKCTKTPDPPKNGALACDRWFRGQFCQMLCMEGYDVLPGTAFEEMVTCGDNGKWLPEKAFPLPDCSKSLAARSGIYMMAASCYFNGDCTSPETQQEIKESFIEKLNGSQYRDACSIAEHKCSIENVQVICGETRRRKRSVEMVIKFDIKFQFEKGSKEIIKRANHELILALQNSQTKGELDIVANTTGILRVQNIQTERIQIDCPPRTIASLHTLSCVECTPGTFYDNETQTCPMCERGYYQDQSGQMSCEQCQNNTTTRSVYSKNITDCIEACRPGYWSIDGTPACSLCPVGSFSNTFGMTRCQKCAYSQSTEIEGATSESHCQDFDVWITDEKGIASIGFETMDSFNESIVSLWLQKDNETSIFSITLRNTNNTSIINIEINENISLSTLRTSDRKHYTSDNRWQFLLLSIRDNELEVYVDNEVIVKVNDSFQLWPSYLYEIKIEGKGKVSQLNMWSSRDVNHEDKLTAIMTTKRNCSLLSTGDIVSWKEFENVNLDFVFKQFPSDCDDWNSCISNPCLNGICQDKLDGFECHCQYGFFGDTCEWNIDDCDENACANNSTCQDGAANYTCLCKEGFKGDLCEIAMVDGGWGKWNEWTSCSETCGNGTQRRHRYCNNPAPDNGGMECPGNSTEIQMCSMEECRVCGNLSATEHVNISCEFDSINTNCTISCEEGYEFDHTAKPFYLCGEATYHFWDFKTSDNPEGKLPQCIERKENEGMSFTYSAAYADLFCDSSEKVIDSKNSILQKVQQQIDDLNCIQNATCALEKIDITNCHQRFRRDIQEPKTVEMTAGFDLKITCDPGASNSEECYNILLNAFQLLLYKTNSSLFSTMIHGLLYHIQPSSANVSTKVKCHIGEVSTNIYCVECSNGRYYKNDECLKCDYGEYQDETGQTSCKKCPSGSTTPGRESRSVDECSVLLQHSNNEHQYFLLGVLSGVSYLVLVTAIFFVFRKCLHRRKKMEIKLQDYPEERHAMVKLLSYKMFTEKS</sequence>
<dbReference type="CDD" id="cd00053">
    <property type="entry name" value="EGF"/>
    <property type="match status" value="1"/>
</dbReference>
<dbReference type="InterPro" id="IPR035976">
    <property type="entry name" value="Sushi/SCR/CCP_sf"/>
</dbReference>
<proteinExistence type="predicted"/>
<dbReference type="SUPFAM" id="SSF57535">
    <property type="entry name" value="Complement control module/SCR domain"/>
    <property type="match status" value="4"/>
</dbReference>
<dbReference type="PROSITE" id="PS50092">
    <property type="entry name" value="TSP1"/>
    <property type="match status" value="1"/>
</dbReference>
<keyword evidence="4" id="KW-0677">Repeat</keyword>
<dbReference type="InterPro" id="IPR043555">
    <property type="entry name" value="SRPX-like"/>
</dbReference>
<feature type="chain" id="PRO_5034976121" evidence="10">
    <location>
        <begin position="19"/>
        <end position="1471"/>
    </location>
</feature>
<dbReference type="PROSITE" id="PS01186">
    <property type="entry name" value="EGF_2"/>
    <property type="match status" value="2"/>
</dbReference>
<dbReference type="SMART" id="SM00181">
    <property type="entry name" value="EGF"/>
    <property type="match status" value="3"/>
</dbReference>
<feature type="disulfide bond" evidence="7">
    <location>
        <begin position="1056"/>
        <end position="1065"/>
    </location>
</feature>
<reference evidence="15" key="1">
    <citation type="submission" date="2025-08" db="UniProtKB">
        <authorList>
            <consortium name="RefSeq"/>
        </authorList>
    </citation>
    <scope>IDENTIFICATION</scope>
    <source>
        <tissue evidence="15">Whole sample</tissue>
    </source>
</reference>
<feature type="domain" description="HYR" evidence="12">
    <location>
        <begin position="119"/>
        <end position="204"/>
    </location>
</feature>
<evidence type="ECO:0000313" key="15">
    <source>
        <dbReference type="RefSeq" id="XP_022288702.1"/>
    </source>
</evidence>
<dbReference type="FunFam" id="2.10.50.10:FF:000032">
    <property type="entry name" value="Uncharacterized protein, isoform A"/>
    <property type="match status" value="1"/>
</dbReference>
<dbReference type="CDD" id="cd00054">
    <property type="entry name" value="EGF_CA"/>
    <property type="match status" value="1"/>
</dbReference>
<dbReference type="Gene3D" id="2.10.25.10">
    <property type="entry name" value="Laminin"/>
    <property type="match status" value="2"/>
</dbReference>
<dbReference type="Pfam" id="PF02494">
    <property type="entry name" value="HYR"/>
    <property type="match status" value="2"/>
</dbReference>
<dbReference type="SUPFAM" id="SSF57196">
    <property type="entry name" value="EGF/Laminin"/>
    <property type="match status" value="2"/>
</dbReference>
<feature type="domain" description="Sushi" evidence="13">
    <location>
        <begin position="483"/>
        <end position="549"/>
    </location>
</feature>
<dbReference type="InterPro" id="IPR000436">
    <property type="entry name" value="Sushi_SCR_CCP_dom"/>
</dbReference>
<evidence type="ECO:0000256" key="5">
    <source>
        <dbReference type="ARBA" id="ARBA00023157"/>
    </source>
</evidence>
<dbReference type="Pfam" id="PF00008">
    <property type="entry name" value="EGF"/>
    <property type="match status" value="1"/>
</dbReference>
<dbReference type="SMART" id="SM01411">
    <property type="entry name" value="Ephrin_rec_like"/>
    <property type="match status" value="3"/>
</dbReference>
<organism evidence="14 15">
    <name type="scientific">Crassostrea virginica</name>
    <name type="common">Eastern oyster</name>
    <dbReference type="NCBI Taxonomy" id="6565"/>
    <lineage>
        <taxon>Eukaryota</taxon>
        <taxon>Metazoa</taxon>
        <taxon>Spiralia</taxon>
        <taxon>Lophotrochozoa</taxon>
        <taxon>Mollusca</taxon>
        <taxon>Bivalvia</taxon>
        <taxon>Autobranchia</taxon>
        <taxon>Pteriomorphia</taxon>
        <taxon>Ostreida</taxon>
        <taxon>Ostreoidea</taxon>
        <taxon>Ostreidae</taxon>
        <taxon>Crassostrea</taxon>
    </lineage>
</organism>
<dbReference type="OrthoDB" id="6136178at2759"/>
<dbReference type="PROSITE" id="PS50825">
    <property type="entry name" value="HYR"/>
    <property type="match status" value="2"/>
</dbReference>
<evidence type="ECO:0000256" key="9">
    <source>
        <dbReference type="SAM" id="Phobius"/>
    </source>
</evidence>
<evidence type="ECO:0000256" key="1">
    <source>
        <dbReference type="ARBA" id="ARBA00022473"/>
    </source>
</evidence>
<evidence type="ECO:0000259" key="13">
    <source>
        <dbReference type="PROSITE" id="PS50923"/>
    </source>
</evidence>
<keyword evidence="2 7" id="KW-0245">EGF-like domain</keyword>
<feature type="disulfide bond" evidence="7">
    <location>
        <begin position="1018"/>
        <end position="1027"/>
    </location>
</feature>
<dbReference type="InterPro" id="IPR000884">
    <property type="entry name" value="TSP1_rpt"/>
</dbReference>
<evidence type="ECO:0000256" key="6">
    <source>
        <dbReference type="ARBA" id="ARBA00023180"/>
    </source>
</evidence>
<keyword evidence="3 10" id="KW-0732">Signal</keyword>
<dbReference type="PRINTS" id="PR01705">
    <property type="entry name" value="TSP1REPEAT"/>
</dbReference>
<keyword evidence="9" id="KW-0472">Membrane</keyword>
<dbReference type="PANTHER" id="PTHR46343">
    <property type="entry name" value="HYR DOMAIN-CONTAINING PROTEIN"/>
    <property type="match status" value="1"/>
</dbReference>
<evidence type="ECO:0000256" key="3">
    <source>
        <dbReference type="ARBA" id="ARBA00022729"/>
    </source>
</evidence>
<evidence type="ECO:0000256" key="8">
    <source>
        <dbReference type="PROSITE-ProRule" id="PRU00302"/>
    </source>
</evidence>
<feature type="domain" description="EGF-like" evidence="11">
    <location>
        <begin position="993"/>
        <end position="1028"/>
    </location>
</feature>
<feature type="domain" description="Sushi" evidence="13">
    <location>
        <begin position="416"/>
        <end position="481"/>
    </location>
</feature>
<dbReference type="InterPro" id="IPR018097">
    <property type="entry name" value="EGF_Ca-bd_CS"/>
</dbReference>
<dbReference type="InterPro" id="IPR036383">
    <property type="entry name" value="TSP1_rpt_sf"/>
</dbReference>
<comment type="caution">
    <text evidence="7">Lacks conserved residue(s) required for the propagation of feature annotation.</text>
</comment>
<dbReference type="SUPFAM" id="SSF82895">
    <property type="entry name" value="TSP-1 type 1 repeat"/>
    <property type="match status" value="1"/>
</dbReference>
<dbReference type="FunFam" id="2.10.25.10:FF:000321">
    <property type="entry name" value="Protein delta homolog 1"/>
    <property type="match status" value="1"/>
</dbReference>
<evidence type="ECO:0000256" key="10">
    <source>
        <dbReference type="SAM" id="SignalP"/>
    </source>
</evidence>
<dbReference type="GO" id="GO:0005509">
    <property type="term" value="F:calcium ion binding"/>
    <property type="evidence" value="ECO:0007669"/>
    <property type="project" value="InterPro"/>
</dbReference>
<dbReference type="PROSITE" id="PS00022">
    <property type="entry name" value="EGF_1"/>
    <property type="match status" value="2"/>
</dbReference>
<feature type="domain" description="EGF-like" evidence="11">
    <location>
        <begin position="1030"/>
        <end position="1066"/>
    </location>
</feature>
<evidence type="ECO:0000256" key="4">
    <source>
        <dbReference type="ARBA" id="ARBA00022737"/>
    </source>
</evidence>
<feature type="domain" description="Sushi" evidence="13">
    <location>
        <begin position="205"/>
        <end position="266"/>
    </location>
</feature>
<dbReference type="Gene3D" id="2.10.70.10">
    <property type="entry name" value="Complement Module, domain 1"/>
    <property type="match status" value="4"/>
</dbReference>
<dbReference type="KEGG" id="cvn:111100868"/>
<evidence type="ECO:0000259" key="11">
    <source>
        <dbReference type="PROSITE" id="PS50026"/>
    </source>
</evidence>
<dbReference type="GeneID" id="111100868"/>
<evidence type="ECO:0000313" key="14">
    <source>
        <dbReference type="Proteomes" id="UP000694844"/>
    </source>
</evidence>
<keyword evidence="14" id="KW-1185">Reference proteome</keyword>
<dbReference type="SMART" id="SM00032">
    <property type="entry name" value="CCP"/>
    <property type="match status" value="5"/>
</dbReference>
<keyword evidence="6" id="KW-0325">Glycoprotein</keyword>
<evidence type="ECO:0000256" key="2">
    <source>
        <dbReference type="ARBA" id="ARBA00022536"/>
    </source>
</evidence>
<dbReference type="RefSeq" id="XP_022288702.1">
    <property type="nucleotide sequence ID" value="XM_022432994.1"/>
</dbReference>
<dbReference type="InterPro" id="IPR001881">
    <property type="entry name" value="EGF-like_Ca-bd_dom"/>
</dbReference>
<dbReference type="PROSITE" id="PS50923">
    <property type="entry name" value="SUSHI"/>
    <property type="match status" value="4"/>
</dbReference>
<feature type="domain" description="Sushi" evidence="13">
    <location>
        <begin position="267"/>
        <end position="330"/>
    </location>
</feature>
<feature type="transmembrane region" description="Helical" evidence="9">
    <location>
        <begin position="1412"/>
        <end position="1434"/>
    </location>
</feature>
<feature type="domain" description="HYR" evidence="12">
    <location>
        <begin position="329"/>
        <end position="415"/>
    </location>
</feature>
<dbReference type="InterPro" id="IPR003410">
    <property type="entry name" value="HYR_dom"/>
</dbReference>
<dbReference type="SMART" id="SM00179">
    <property type="entry name" value="EGF_CA"/>
    <property type="match status" value="2"/>
</dbReference>
<dbReference type="CDD" id="cd00033">
    <property type="entry name" value="CCP"/>
    <property type="match status" value="2"/>
</dbReference>